<dbReference type="AlphaFoldDB" id="A0A9D9E5F0"/>
<evidence type="ECO:0000256" key="1">
    <source>
        <dbReference type="ARBA" id="ARBA00004651"/>
    </source>
</evidence>
<dbReference type="PANTHER" id="PTHR43124:SF3">
    <property type="entry name" value="CHLORAMPHENICOL EFFLUX PUMP RV0191"/>
    <property type="match status" value="1"/>
</dbReference>
<dbReference type="Proteomes" id="UP000823614">
    <property type="component" value="Unassembled WGS sequence"/>
</dbReference>
<feature type="transmembrane region" description="Helical" evidence="7">
    <location>
        <begin position="271"/>
        <end position="292"/>
    </location>
</feature>
<evidence type="ECO:0000256" key="6">
    <source>
        <dbReference type="ARBA" id="ARBA00023136"/>
    </source>
</evidence>
<keyword evidence="2" id="KW-0813">Transport</keyword>
<evidence type="ECO:0000313" key="9">
    <source>
        <dbReference type="EMBL" id="MBO8441732.1"/>
    </source>
</evidence>
<evidence type="ECO:0000256" key="4">
    <source>
        <dbReference type="ARBA" id="ARBA00022692"/>
    </source>
</evidence>
<feature type="transmembrane region" description="Helical" evidence="7">
    <location>
        <begin position="190"/>
        <end position="208"/>
    </location>
</feature>
<proteinExistence type="predicted"/>
<accession>A0A9D9E5F0</accession>
<reference evidence="9" key="2">
    <citation type="journal article" date="2021" name="PeerJ">
        <title>Extensive microbial diversity within the chicken gut microbiome revealed by metagenomics and culture.</title>
        <authorList>
            <person name="Gilroy R."/>
            <person name="Ravi A."/>
            <person name="Getino M."/>
            <person name="Pursley I."/>
            <person name="Horton D.L."/>
            <person name="Alikhan N.F."/>
            <person name="Baker D."/>
            <person name="Gharbi K."/>
            <person name="Hall N."/>
            <person name="Watson M."/>
            <person name="Adriaenssens E.M."/>
            <person name="Foster-Nyarko E."/>
            <person name="Jarju S."/>
            <person name="Secka A."/>
            <person name="Antonio M."/>
            <person name="Oren A."/>
            <person name="Chaudhuri R.R."/>
            <person name="La Ragione R."/>
            <person name="Hildebrand F."/>
            <person name="Pallen M.J."/>
        </authorList>
    </citation>
    <scope>NUCLEOTIDE SEQUENCE</scope>
    <source>
        <strain evidence="9">C6-149</strain>
    </source>
</reference>
<evidence type="ECO:0000256" key="3">
    <source>
        <dbReference type="ARBA" id="ARBA00022475"/>
    </source>
</evidence>
<dbReference type="EMBL" id="JADIMP010000080">
    <property type="protein sequence ID" value="MBO8441732.1"/>
    <property type="molecule type" value="Genomic_DNA"/>
</dbReference>
<keyword evidence="5 7" id="KW-1133">Transmembrane helix</keyword>
<evidence type="ECO:0000259" key="8">
    <source>
        <dbReference type="PROSITE" id="PS50850"/>
    </source>
</evidence>
<dbReference type="SUPFAM" id="SSF103473">
    <property type="entry name" value="MFS general substrate transporter"/>
    <property type="match status" value="1"/>
</dbReference>
<dbReference type="GO" id="GO:0005886">
    <property type="term" value="C:plasma membrane"/>
    <property type="evidence" value="ECO:0007669"/>
    <property type="project" value="UniProtKB-SubCell"/>
</dbReference>
<feature type="transmembrane region" description="Helical" evidence="7">
    <location>
        <begin position="12"/>
        <end position="30"/>
    </location>
</feature>
<sequence length="333" mass="36170">MLSISTWIGQKQTAVLGLLVAAVSSVIPVFSSNFHIVIISRVIFGVGIGLANPLTISLIGEFFSGNTLANLMDWRSAVAGLGQSLMTFCAGYLLTINWHVAYTVYFLFIPALIFFVFFVPEPEKFGLNADSSNEEKKEKESKFTWKGFSTVLGLALILFATMVISMIAYIKLAEFYVESHIGTPTQASTVLSIFGIAQLVGNALFGIVYKLFKNWTLYIGMLFSAIPLIGIGYAHSNLVVTVMFILMGLLGGLAIPYIFTKVAGVTNTKNAPLFNGIVLVGFNMGSFCAPILGKVLGGASARLAMLHGGYLLFIITIVVILIMEVTRRMKRVM</sequence>
<dbReference type="InterPro" id="IPR020846">
    <property type="entry name" value="MFS_dom"/>
</dbReference>
<dbReference type="Gene3D" id="1.20.1250.20">
    <property type="entry name" value="MFS general substrate transporter like domains"/>
    <property type="match status" value="2"/>
</dbReference>
<dbReference type="InterPro" id="IPR036259">
    <property type="entry name" value="MFS_trans_sf"/>
</dbReference>
<evidence type="ECO:0000256" key="7">
    <source>
        <dbReference type="SAM" id="Phobius"/>
    </source>
</evidence>
<dbReference type="Pfam" id="PF07690">
    <property type="entry name" value="MFS_1"/>
    <property type="match status" value="1"/>
</dbReference>
<protein>
    <submittedName>
        <fullName evidence="9">MFS transporter</fullName>
    </submittedName>
</protein>
<evidence type="ECO:0000313" key="10">
    <source>
        <dbReference type="Proteomes" id="UP000823614"/>
    </source>
</evidence>
<reference evidence="9" key="1">
    <citation type="submission" date="2020-10" db="EMBL/GenBank/DDBJ databases">
        <authorList>
            <person name="Gilroy R."/>
        </authorList>
    </citation>
    <scope>NUCLEOTIDE SEQUENCE</scope>
    <source>
        <strain evidence="9">C6-149</strain>
    </source>
</reference>
<name>A0A9D9E5F0_9LACO</name>
<gene>
    <name evidence="9" type="ORF">IAA89_04815</name>
</gene>
<feature type="transmembrane region" description="Helical" evidence="7">
    <location>
        <begin position="42"/>
        <end position="64"/>
    </location>
</feature>
<feature type="transmembrane region" description="Helical" evidence="7">
    <location>
        <begin position="304"/>
        <end position="323"/>
    </location>
</feature>
<dbReference type="InterPro" id="IPR050189">
    <property type="entry name" value="MFS_Efflux_Transporters"/>
</dbReference>
<dbReference type="InterPro" id="IPR011701">
    <property type="entry name" value="MFS"/>
</dbReference>
<comment type="subcellular location">
    <subcellularLocation>
        <location evidence="1">Cell membrane</location>
        <topology evidence="1">Multi-pass membrane protein</topology>
    </subcellularLocation>
</comment>
<evidence type="ECO:0000256" key="2">
    <source>
        <dbReference type="ARBA" id="ARBA00022448"/>
    </source>
</evidence>
<organism evidence="9 10">
    <name type="scientific">Candidatus Gallilactobacillus intestinavium</name>
    <dbReference type="NCBI Taxonomy" id="2840838"/>
    <lineage>
        <taxon>Bacteria</taxon>
        <taxon>Bacillati</taxon>
        <taxon>Bacillota</taxon>
        <taxon>Bacilli</taxon>
        <taxon>Lactobacillales</taxon>
        <taxon>Lactobacillaceae</taxon>
        <taxon>Lactobacillaceae incertae sedis</taxon>
        <taxon>Candidatus Gallilactobacillus</taxon>
    </lineage>
</organism>
<feature type="transmembrane region" description="Helical" evidence="7">
    <location>
        <begin position="147"/>
        <end position="170"/>
    </location>
</feature>
<evidence type="ECO:0000256" key="5">
    <source>
        <dbReference type="ARBA" id="ARBA00022989"/>
    </source>
</evidence>
<keyword evidence="4 7" id="KW-0812">Transmembrane</keyword>
<dbReference type="PROSITE" id="PS50850">
    <property type="entry name" value="MFS"/>
    <property type="match status" value="1"/>
</dbReference>
<feature type="transmembrane region" description="Helical" evidence="7">
    <location>
        <begin position="100"/>
        <end position="119"/>
    </location>
</feature>
<feature type="transmembrane region" description="Helical" evidence="7">
    <location>
        <begin position="215"/>
        <end position="234"/>
    </location>
</feature>
<dbReference type="PANTHER" id="PTHR43124">
    <property type="entry name" value="PURINE EFFLUX PUMP PBUE"/>
    <property type="match status" value="1"/>
</dbReference>
<keyword evidence="6 7" id="KW-0472">Membrane</keyword>
<feature type="transmembrane region" description="Helical" evidence="7">
    <location>
        <begin position="240"/>
        <end position="259"/>
    </location>
</feature>
<feature type="domain" description="Major facilitator superfamily (MFS) profile" evidence="8">
    <location>
        <begin position="1"/>
        <end position="327"/>
    </location>
</feature>
<comment type="caution">
    <text evidence="9">The sequence shown here is derived from an EMBL/GenBank/DDBJ whole genome shotgun (WGS) entry which is preliminary data.</text>
</comment>
<dbReference type="GO" id="GO:0022857">
    <property type="term" value="F:transmembrane transporter activity"/>
    <property type="evidence" value="ECO:0007669"/>
    <property type="project" value="InterPro"/>
</dbReference>
<keyword evidence="3" id="KW-1003">Cell membrane</keyword>